<comment type="similarity">
    <text evidence="2">Belongs to the polysaccharide synthase family.</text>
</comment>
<keyword evidence="3" id="KW-1003">Cell membrane</keyword>
<evidence type="ECO:0000256" key="4">
    <source>
        <dbReference type="ARBA" id="ARBA00022692"/>
    </source>
</evidence>
<gene>
    <name evidence="8" type="ORF">IQ230_18870</name>
</gene>
<evidence type="ECO:0000256" key="7">
    <source>
        <dbReference type="SAM" id="Phobius"/>
    </source>
</evidence>
<dbReference type="EMBL" id="JADEWN010000053">
    <property type="protein sequence ID" value="MBE9192374.1"/>
    <property type="molecule type" value="Genomic_DNA"/>
</dbReference>
<evidence type="ECO:0000256" key="1">
    <source>
        <dbReference type="ARBA" id="ARBA00004651"/>
    </source>
</evidence>
<evidence type="ECO:0000256" key="2">
    <source>
        <dbReference type="ARBA" id="ARBA00007430"/>
    </source>
</evidence>
<accession>A0ABR9UVP9</accession>
<proteinExistence type="inferred from homology"/>
<evidence type="ECO:0000256" key="3">
    <source>
        <dbReference type="ARBA" id="ARBA00022475"/>
    </source>
</evidence>
<evidence type="ECO:0000313" key="9">
    <source>
        <dbReference type="Proteomes" id="UP000651156"/>
    </source>
</evidence>
<comment type="caution">
    <text evidence="8">The sequence shown here is derived from an EMBL/GenBank/DDBJ whole genome shotgun (WGS) entry which is preliminary data.</text>
</comment>
<name>A0ABR9UVP9_9CHRO</name>
<feature type="transmembrane region" description="Helical" evidence="7">
    <location>
        <begin position="301"/>
        <end position="325"/>
    </location>
</feature>
<keyword evidence="5 7" id="KW-1133">Transmembrane helix</keyword>
<dbReference type="Pfam" id="PF13440">
    <property type="entry name" value="Polysacc_synt_3"/>
    <property type="match status" value="1"/>
</dbReference>
<feature type="transmembrane region" description="Helical" evidence="7">
    <location>
        <begin position="125"/>
        <end position="148"/>
    </location>
</feature>
<dbReference type="InterPro" id="IPR050833">
    <property type="entry name" value="Poly_Biosynth_Transport"/>
</dbReference>
<feature type="transmembrane region" description="Helical" evidence="7">
    <location>
        <begin position="398"/>
        <end position="417"/>
    </location>
</feature>
<dbReference type="PANTHER" id="PTHR30250:SF10">
    <property type="entry name" value="LIPOPOLYSACCHARIDE BIOSYNTHESIS PROTEIN WZXC"/>
    <property type="match status" value="1"/>
</dbReference>
<keyword evidence="6 7" id="KW-0472">Membrane</keyword>
<comment type="subcellular location">
    <subcellularLocation>
        <location evidence="1">Cell membrane</location>
        <topology evidence="1">Multi-pass membrane protein</topology>
    </subcellularLocation>
</comment>
<dbReference type="PANTHER" id="PTHR30250">
    <property type="entry name" value="PST FAMILY PREDICTED COLANIC ACID TRANSPORTER"/>
    <property type="match status" value="1"/>
</dbReference>
<feature type="transmembrane region" description="Helical" evidence="7">
    <location>
        <begin position="169"/>
        <end position="192"/>
    </location>
</feature>
<dbReference type="RefSeq" id="WP_193933805.1">
    <property type="nucleotide sequence ID" value="NZ_CAWPMZ010000089.1"/>
</dbReference>
<feature type="transmembrane region" description="Helical" evidence="7">
    <location>
        <begin position="94"/>
        <end position="119"/>
    </location>
</feature>
<evidence type="ECO:0000256" key="6">
    <source>
        <dbReference type="ARBA" id="ARBA00023136"/>
    </source>
</evidence>
<sequence length="423" mass="47778">MSFIEQPVSKLKQKLSNQFISNLGWLSSAEVVTRVFRVGITAIVARFLTPYDYGLIAIITTINEFARVLMEVGIGAKIIQSDFKDLKQFCNSAYWLNWIIYTGIFVFQCLAAFPIAWFYRDTQLIFPICVAAIPYLIWPIAAIQCVLIQKENNLKILAISNTIKNLSSYTLLGIFAALGWGVWSFVLSWVLVAPIDVFIYYNYHSWRPNKEISTKYWKGFFLFGKNIFGTHLLKTLRNNLDYLIIGRFLGINELGLYFFGFNAGLGISLSFISVLNTALFPHLCAASSNRFELKKHYLHSLKAIALIIIPLVLLQTSLAPFYVPIVFGQKWVVAIPILMLICLSAIPRAFADAASLLLVAIGKPNLDLYWNVIFTTIFSAALFIGIHGQAIGVATTVFLVHIVTIPLFIYWTTGYVFRKSRNT</sequence>
<feature type="transmembrane region" description="Helical" evidence="7">
    <location>
        <begin position="368"/>
        <end position="386"/>
    </location>
</feature>
<organism evidence="8 9">
    <name type="scientific">Gloeocapsopsis crepidinum LEGE 06123</name>
    <dbReference type="NCBI Taxonomy" id="588587"/>
    <lineage>
        <taxon>Bacteria</taxon>
        <taxon>Bacillati</taxon>
        <taxon>Cyanobacteriota</taxon>
        <taxon>Cyanophyceae</taxon>
        <taxon>Oscillatoriophycideae</taxon>
        <taxon>Chroococcales</taxon>
        <taxon>Chroococcaceae</taxon>
        <taxon>Gloeocapsopsis</taxon>
    </lineage>
</organism>
<keyword evidence="4 7" id="KW-0812">Transmembrane</keyword>
<feature type="transmembrane region" description="Helical" evidence="7">
    <location>
        <begin position="256"/>
        <end position="280"/>
    </location>
</feature>
<reference evidence="8 9" key="1">
    <citation type="submission" date="2020-10" db="EMBL/GenBank/DDBJ databases">
        <authorList>
            <person name="Castelo-Branco R."/>
            <person name="Eusebio N."/>
            <person name="Adriana R."/>
            <person name="Vieira A."/>
            <person name="Brugerolle De Fraissinette N."/>
            <person name="Rezende De Castro R."/>
            <person name="Schneider M.P."/>
            <person name="Vasconcelos V."/>
            <person name="Leao P.N."/>
        </authorList>
    </citation>
    <scope>NUCLEOTIDE SEQUENCE [LARGE SCALE GENOMIC DNA]</scope>
    <source>
        <strain evidence="8 9">LEGE 06123</strain>
    </source>
</reference>
<evidence type="ECO:0000313" key="8">
    <source>
        <dbReference type="EMBL" id="MBE9192374.1"/>
    </source>
</evidence>
<dbReference type="CDD" id="cd13127">
    <property type="entry name" value="MATE_tuaB_like"/>
    <property type="match status" value="1"/>
</dbReference>
<dbReference type="Proteomes" id="UP000651156">
    <property type="component" value="Unassembled WGS sequence"/>
</dbReference>
<protein>
    <submittedName>
        <fullName evidence="8">Lipopolysaccharide biosynthesis protein</fullName>
    </submittedName>
</protein>
<evidence type="ECO:0000256" key="5">
    <source>
        <dbReference type="ARBA" id="ARBA00022989"/>
    </source>
</evidence>
<feature type="transmembrane region" description="Helical" evidence="7">
    <location>
        <begin position="331"/>
        <end position="361"/>
    </location>
</feature>
<keyword evidence="9" id="KW-1185">Reference proteome</keyword>